<dbReference type="AlphaFoldDB" id="A0A9R1CAL6"/>
<proteinExistence type="predicted"/>
<gene>
    <name evidence="1" type="ORF">PRLR5076_19320</name>
</gene>
<sequence length="68" mass="7824">MKASECKCCKCGKQAVAFWPVIDPDIPSHPYCRKCLDKEKLQAMIAIYGDKGEELFKQFNNQLKKKKT</sequence>
<evidence type="ECO:0000313" key="1">
    <source>
        <dbReference type="EMBL" id="GJG59081.1"/>
    </source>
</evidence>
<comment type="caution">
    <text evidence="1">The sequence shown here is derived from an EMBL/GenBank/DDBJ whole genome shotgun (WGS) entry which is preliminary data.</text>
</comment>
<reference evidence="1" key="1">
    <citation type="journal article" date="2022" name="Int. J. Syst. Evol. Microbiol.">
        <title>Prevotella lacticifex sp. nov., isolated from the rumen of cows.</title>
        <authorList>
            <person name="Shinkai T."/>
            <person name="Ikeyama N."/>
            <person name="Kumagai M."/>
            <person name="Ohmori H."/>
            <person name="Sakamoto M."/>
            <person name="Ohkuma M."/>
            <person name="Mitsumori M."/>
        </authorList>
    </citation>
    <scope>NUCLEOTIDE SEQUENCE</scope>
    <source>
        <strain evidence="1">R5076</strain>
    </source>
</reference>
<accession>A0A9R1CAL6</accession>
<dbReference type="Proteomes" id="UP000825483">
    <property type="component" value="Unassembled WGS sequence"/>
</dbReference>
<evidence type="ECO:0000313" key="2">
    <source>
        <dbReference type="Proteomes" id="UP000825483"/>
    </source>
</evidence>
<name>A0A9R1CAL6_9BACT</name>
<keyword evidence="2" id="KW-1185">Reference proteome</keyword>
<organism evidence="1 2">
    <name type="scientific">Prevotella lacticifex</name>
    <dbReference type="NCBI Taxonomy" id="2854755"/>
    <lineage>
        <taxon>Bacteria</taxon>
        <taxon>Pseudomonadati</taxon>
        <taxon>Bacteroidota</taxon>
        <taxon>Bacteroidia</taxon>
        <taxon>Bacteroidales</taxon>
        <taxon>Prevotellaceae</taxon>
        <taxon>Prevotella</taxon>
    </lineage>
</organism>
<protein>
    <submittedName>
        <fullName evidence="1">Uncharacterized protein</fullName>
    </submittedName>
</protein>
<dbReference type="EMBL" id="BPUB01000002">
    <property type="protein sequence ID" value="GJG59081.1"/>
    <property type="molecule type" value="Genomic_DNA"/>
</dbReference>